<dbReference type="RefSeq" id="WP_203242331.1">
    <property type="nucleotide sequence ID" value="NZ_JAFBRH010000002.1"/>
</dbReference>
<organism evidence="3 4">
    <name type="scientific">Sulfitobacter geojensis</name>
    <dbReference type="NCBI Taxonomy" id="1342299"/>
    <lineage>
        <taxon>Bacteria</taxon>
        <taxon>Pseudomonadati</taxon>
        <taxon>Pseudomonadota</taxon>
        <taxon>Alphaproteobacteria</taxon>
        <taxon>Rhodobacterales</taxon>
        <taxon>Roseobacteraceae</taxon>
        <taxon>Sulfitobacter</taxon>
    </lineage>
</organism>
<name>A0AAE3B739_9RHOB</name>
<dbReference type="InterPro" id="IPR036873">
    <property type="entry name" value="Rhodanese-like_dom_sf"/>
</dbReference>
<dbReference type="Gene3D" id="3.40.250.10">
    <property type="entry name" value="Rhodanese-like domain"/>
    <property type="match status" value="1"/>
</dbReference>
<evidence type="ECO:0000313" key="4">
    <source>
        <dbReference type="Proteomes" id="UP000732193"/>
    </source>
</evidence>
<evidence type="ECO:0000256" key="1">
    <source>
        <dbReference type="SAM" id="SignalP"/>
    </source>
</evidence>
<dbReference type="InterPro" id="IPR001763">
    <property type="entry name" value="Rhodanese-like_dom"/>
</dbReference>
<keyword evidence="1" id="KW-0732">Signal</keyword>
<feature type="signal peptide" evidence="1">
    <location>
        <begin position="1"/>
        <end position="21"/>
    </location>
</feature>
<evidence type="ECO:0000259" key="2">
    <source>
        <dbReference type="PROSITE" id="PS50206"/>
    </source>
</evidence>
<dbReference type="Pfam" id="PF00581">
    <property type="entry name" value="Rhodanese"/>
    <property type="match status" value="1"/>
</dbReference>
<comment type="caution">
    <text evidence="3">The sequence shown here is derived from an EMBL/GenBank/DDBJ whole genome shotgun (WGS) entry which is preliminary data.</text>
</comment>
<keyword evidence="4" id="KW-1185">Reference proteome</keyword>
<accession>A0AAE3B739</accession>
<dbReference type="Proteomes" id="UP000732193">
    <property type="component" value="Unassembled WGS sequence"/>
</dbReference>
<dbReference type="SUPFAM" id="SSF52821">
    <property type="entry name" value="Rhodanese/Cell cycle control phosphatase"/>
    <property type="match status" value="1"/>
</dbReference>
<dbReference type="AlphaFoldDB" id="A0AAE3B739"/>
<protein>
    <submittedName>
        <fullName evidence="3">Rhodanese-like domain-containing protein</fullName>
    </submittedName>
</protein>
<dbReference type="CDD" id="cd00158">
    <property type="entry name" value="RHOD"/>
    <property type="match status" value="1"/>
</dbReference>
<gene>
    <name evidence="3" type="ORF">JQV55_11280</name>
</gene>
<evidence type="ECO:0000313" key="3">
    <source>
        <dbReference type="EMBL" id="MBM1714150.1"/>
    </source>
</evidence>
<reference evidence="3 4" key="1">
    <citation type="submission" date="2021-01" db="EMBL/GenBank/DDBJ databases">
        <title>Diatom-associated Roseobacters Show Island Model of Population Structure.</title>
        <authorList>
            <person name="Qu L."/>
            <person name="Feng X."/>
            <person name="Chen Y."/>
            <person name="Li L."/>
            <person name="Wang X."/>
            <person name="Hu Z."/>
            <person name="Wang H."/>
            <person name="Luo H."/>
        </authorList>
    </citation>
    <scope>NUCLEOTIDE SEQUENCE [LARGE SCALE GENOMIC DNA]</scope>
    <source>
        <strain evidence="3 4">TR60-84</strain>
    </source>
</reference>
<feature type="chain" id="PRO_5041917614" evidence="1">
    <location>
        <begin position="22"/>
        <end position="206"/>
    </location>
</feature>
<dbReference type="PROSITE" id="PS50206">
    <property type="entry name" value="RHODANESE_3"/>
    <property type="match status" value="1"/>
</dbReference>
<feature type="domain" description="Rhodanese" evidence="2">
    <location>
        <begin position="93"/>
        <end position="203"/>
    </location>
</feature>
<proteinExistence type="predicted"/>
<dbReference type="EMBL" id="JAFBRM010000002">
    <property type="protein sequence ID" value="MBM1714150.1"/>
    <property type="molecule type" value="Genomic_DNA"/>
</dbReference>
<sequence>MPIQMMHVATALMIAASASHAQERLTPAKASFFFNGEQITISRNAPEAVRAAQTFVSADPNCGGPCIAPMQIAQGVETLGEAEVLEFLVTQVAAGRGLMVDARAPEERTKGYIPGTVSLPHNTLLAQNAYRKDILLALGARSYEDVFNFSDARSLLIYDSGPSSDDAGQLVANLLEVGYPPEMIHYYRGGMQVWSVLGFSIEQGQS</sequence>